<protein>
    <submittedName>
        <fullName evidence="2">Uncharacterized protein</fullName>
    </submittedName>
</protein>
<feature type="compositionally biased region" description="Polar residues" evidence="1">
    <location>
        <begin position="87"/>
        <end position="97"/>
    </location>
</feature>
<dbReference type="AlphaFoldDB" id="A0AAD4UXI5"/>
<feature type="region of interest" description="Disordered" evidence="1">
    <location>
        <begin position="76"/>
        <end position="110"/>
    </location>
</feature>
<proteinExistence type="predicted"/>
<organism evidence="2 3">
    <name type="scientific">Prunus dulcis</name>
    <name type="common">Almond</name>
    <name type="synonym">Amygdalus dulcis</name>
    <dbReference type="NCBI Taxonomy" id="3755"/>
    <lineage>
        <taxon>Eukaryota</taxon>
        <taxon>Viridiplantae</taxon>
        <taxon>Streptophyta</taxon>
        <taxon>Embryophyta</taxon>
        <taxon>Tracheophyta</taxon>
        <taxon>Spermatophyta</taxon>
        <taxon>Magnoliopsida</taxon>
        <taxon>eudicotyledons</taxon>
        <taxon>Gunneridae</taxon>
        <taxon>Pentapetalae</taxon>
        <taxon>rosids</taxon>
        <taxon>fabids</taxon>
        <taxon>Rosales</taxon>
        <taxon>Rosaceae</taxon>
        <taxon>Amygdaloideae</taxon>
        <taxon>Amygdaleae</taxon>
        <taxon>Prunus</taxon>
    </lineage>
</organism>
<reference evidence="2 3" key="1">
    <citation type="journal article" date="2022" name="G3 (Bethesda)">
        <title>Whole-genome sequence and methylome profiling of the almond [Prunus dulcis (Mill.) D.A. Webb] cultivar 'Nonpareil'.</title>
        <authorList>
            <person name="D'Amico-Willman K.M."/>
            <person name="Ouma W.Z."/>
            <person name="Meulia T."/>
            <person name="Sideli G.M."/>
            <person name="Gradziel T.M."/>
            <person name="Fresnedo-Ramirez J."/>
        </authorList>
    </citation>
    <scope>NUCLEOTIDE SEQUENCE [LARGE SCALE GENOMIC DNA]</scope>
    <source>
        <strain evidence="2">Clone GOH B32 T37-40</strain>
    </source>
</reference>
<gene>
    <name evidence="2" type="ORF">L3X38_042887</name>
</gene>
<sequence>MILSALGWADAPPLTDLFRELTEQLPRVVTHPGIALASNSLNFGVPTNPKPVSSQEASYYIDARVVTHPGIAPASNSLNFGVPTNPKPVSSQKASSKSEWRSGLAQLYQA</sequence>
<keyword evidence="3" id="KW-1185">Reference proteome</keyword>
<dbReference type="Proteomes" id="UP001054821">
    <property type="component" value="Chromosome 8"/>
</dbReference>
<dbReference type="EMBL" id="JAJFAZ020000008">
    <property type="protein sequence ID" value="KAI5313711.1"/>
    <property type="molecule type" value="Genomic_DNA"/>
</dbReference>
<evidence type="ECO:0000313" key="3">
    <source>
        <dbReference type="Proteomes" id="UP001054821"/>
    </source>
</evidence>
<accession>A0AAD4UXI5</accession>
<evidence type="ECO:0000313" key="2">
    <source>
        <dbReference type="EMBL" id="KAI5313711.1"/>
    </source>
</evidence>
<evidence type="ECO:0000256" key="1">
    <source>
        <dbReference type="SAM" id="MobiDB-lite"/>
    </source>
</evidence>
<comment type="caution">
    <text evidence="2">The sequence shown here is derived from an EMBL/GenBank/DDBJ whole genome shotgun (WGS) entry which is preliminary data.</text>
</comment>
<name>A0AAD4UXI5_PRUDU</name>